<reference evidence="1 2" key="1">
    <citation type="submission" date="2024-09" db="EMBL/GenBank/DDBJ databases">
        <authorList>
            <person name="Sun Q."/>
            <person name="Mori K."/>
        </authorList>
    </citation>
    <scope>NUCLEOTIDE SEQUENCE [LARGE SCALE GENOMIC DNA]</scope>
    <source>
        <strain evidence="1 2">TBRC 5777</strain>
    </source>
</reference>
<accession>A0ABV6JRE6</accession>
<gene>
    <name evidence="1" type="ORF">ACFFGY_08515</name>
</gene>
<name>A0ABV6JRE6_9PROT</name>
<evidence type="ECO:0000313" key="2">
    <source>
        <dbReference type="Proteomes" id="UP001589865"/>
    </source>
</evidence>
<comment type="caution">
    <text evidence="1">The sequence shown here is derived from an EMBL/GenBank/DDBJ whole genome shotgun (WGS) entry which is preliminary data.</text>
</comment>
<evidence type="ECO:0000313" key="1">
    <source>
        <dbReference type="EMBL" id="MFC0408285.1"/>
    </source>
</evidence>
<dbReference type="RefSeq" id="WP_377044044.1">
    <property type="nucleotide sequence ID" value="NZ_JBHLUN010000006.1"/>
</dbReference>
<sequence length="68" mass="8052">MELLLRCANETFVLEHAAAMATKRIPLRGGDEYDALTKAKRVHIWRAGDRAKIKRRYWKRFRRQPLGD</sequence>
<organism evidence="1 2">
    <name type="scientific">Roseomonas elaeocarpi</name>
    <dbReference type="NCBI Taxonomy" id="907779"/>
    <lineage>
        <taxon>Bacteria</taxon>
        <taxon>Pseudomonadati</taxon>
        <taxon>Pseudomonadota</taxon>
        <taxon>Alphaproteobacteria</taxon>
        <taxon>Acetobacterales</taxon>
        <taxon>Roseomonadaceae</taxon>
        <taxon>Roseomonas</taxon>
    </lineage>
</organism>
<keyword evidence="2" id="KW-1185">Reference proteome</keyword>
<protein>
    <submittedName>
        <fullName evidence="1">Uncharacterized protein</fullName>
    </submittedName>
</protein>
<proteinExistence type="predicted"/>
<dbReference type="Proteomes" id="UP001589865">
    <property type="component" value="Unassembled WGS sequence"/>
</dbReference>
<dbReference type="EMBL" id="JBHLUN010000006">
    <property type="protein sequence ID" value="MFC0408285.1"/>
    <property type="molecule type" value="Genomic_DNA"/>
</dbReference>